<reference evidence="1" key="1">
    <citation type="submission" date="2022-03" db="EMBL/GenBank/DDBJ databases">
        <authorList>
            <person name="Martin H S."/>
        </authorList>
    </citation>
    <scope>NUCLEOTIDE SEQUENCE</scope>
</reference>
<keyword evidence="2" id="KW-1185">Reference proteome</keyword>
<proteinExistence type="predicted"/>
<protein>
    <submittedName>
        <fullName evidence="1">Uncharacterized protein</fullName>
    </submittedName>
</protein>
<dbReference type="Proteomes" id="UP000837857">
    <property type="component" value="Chromosome 16"/>
</dbReference>
<gene>
    <name evidence="1" type="ORF">IPOD504_LOCUS4742</name>
</gene>
<name>A0ABN8I357_9NEOP</name>
<organism evidence="1 2">
    <name type="scientific">Iphiclides podalirius</name>
    <name type="common">scarce swallowtail</name>
    <dbReference type="NCBI Taxonomy" id="110791"/>
    <lineage>
        <taxon>Eukaryota</taxon>
        <taxon>Metazoa</taxon>
        <taxon>Ecdysozoa</taxon>
        <taxon>Arthropoda</taxon>
        <taxon>Hexapoda</taxon>
        <taxon>Insecta</taxon>
        <taxon>Pterygota</taxon>
        <taxon>Neoptera</taxon>
        <taxon>Endopterygota</taxon>
        <taxon>Lepidoptera</taxon>
        <taxon>Glossata</taxon>
        <taxon>Ditrysia</taxon>
        <taxon>Papilionoidea</taxon>
        <taxon>Papilionidae</taxon>
        <taxon>Papilioninae</taxon>
        <taxon>Iphiclides</taxon>
    </lineage>
</organism>
<dbReference type="EMBL" id="OW152828">
    <property type="protein sequence ID" value="CAH2044695.1"/>
    <property type="molecule type" value="Genomic_DNA"/>
</dbReference>
<evidence type="ECO:0000313" key="1">
    <source>
        <dbReference type="EMBL" id="CAH2044695.1"/>
    </source>
</evidence>
<feature type="non-terminal residue" evidence="1">
    <location>
        <position position="73"/>
    </location>
</feature>
<evidence type="ECO:0000313" key="2">
    <source>
        <dbReference type="Proteomes" id="UP000837857"/>
    </source>
</evidence>
<accession>A0ABN8I357</accession>
<sequence>MLAICGRLLLRAAPLPPFRPSPATPRSPLTTTYQGRMSCGEVRPRRVTDGYKALAHSQPLRASPGIPVRGKLI</sequence>